<protein>
    <submittedName>
        <fullName evidence="3">Uncharacterized protein</fullName>
    </submittedName>
</protein>
<dbReference type="Proteomes" id="UP000036681">
    <property type="component" value="Unplaced"/>
</dbReference>
<reference evidence="3" key="1">
    <citation type="submission" date="2017-02" db="UniProtKB">
        <authorList>
            <consortium name="WormBaseParasite"/>
        </authorList>
    </citation>
    <scope>IDENTIFICATION</scope>
</reference>
<accession>A0A0M3HJN5</accession>
<keyword evidence="2" id="KW-1185">Reference proteome</keyword>
<name>A0A0M3HJN5_ASCLU</name>
<evidence type="ECO:0000313" key="3">
    <source>
        <dbReference type="WBParaSite" id="ALUE_0000173001-mRNA-1"/>
    </source>
</evidence>
<proteinExistence type="predicted"/>
<evidence type="ECO:0000256" key="1">
    <source>
        <dbReference type="SAM" id="MobiDB-lite"/>
    </source>
</evidence>
<feature type="region of interest" description="Disordered" evidence="1">
    <location>
        <begin position="1"/>
        <end position="25"/>
    </location>
</feature>
<dbReference type="AlphaFoldDB" id="A0A0M3HJN5"/>
<sequence>MGRVKEIGHSWSGPWYSSQSSGLTSEEEYPAQVTLRVERMIEDGLLPELCEDWTEDDEPELVIYPYFFTLFCFEYCKGRGGRWEV</sequence>
<feature type="compositionally biased region" description="Low complexity" evidence="1">
    <location>
        <begin position="10"/>
        <end position="22"/>
    </location>
</feature>
<dbReference type="WBParaSite" id="ALUE_0000173001-mRNA-1">
    <property type="protein sequence ID" value="ALUE_0000173001-mRNA-1"/>
    <property type="gene ID" value="ALUE_0000173001"/>
</dbReference>
<evidence type="ECO:0000313" key="2">
    <source>
        <dbReference type="Proteomes" id="UP000036681"/>
    </source>
</evidence>
<organism evidence="2 3">
    <name type="scientific">Ascaris lumbricoides</name>
    <name type="common">Giant roundworm</name>
    <dbReference type="NCBI Taxonomy" id="6252"/>
    <lineage>
        <taxon>Eukaryota</taxon>
        <taxon>Metazoa</taxon>
        <taxon>Ecdysozoa</taxon>
        <taxon>Nematoda</taxon>
        <taxon>Chromadorea</taxon>
        <taxon>Rhabditida</taxon>
        <taxon>Spirurina</taxon>
        <taxon>Ascaridomorpha</taxon>
        <taxon>Ascaridoidea</taxon>
        <taxon>Ascarididae</taxon>
        <taxon>Ascaris</taxon>
    </lineage>
</organism>